<name>A0A3E2TER7_9FIRM</name>
<accession>A0A3E2TER7</accession>
<protein>
    <submittedName>
        <fullName evidence="1">Uncharacterized protein</fullName>
    </submittedName>
</protein>
<sequence length="96" mass="11007">MEKKVIIELTVEVENPDDRSVEEDIIGALSESLHHFDVVNYTEDPPVRPCWGKYCGILKEDYYDCPICGYMTNWQPEICPVCHTRLEMWAGKGKGA</sequence>
<dbReference type="Proteomes" id="UP000261140">
    <property type="component" value="Unassembled WGS sequence"/>
</dbReference>
<dbReference type="Gene3D" id="2.20.28.10">
    <property type="match status" value="1"/>
</dbReference>
<organism evidence="1 2">
    <name type="scientific">Faecalibacterium prausnitzii</name>
    <dbReference type="NCBI Taxonomy" id="853"/>
    <lineage>
        <taxon>Bacteria</taxon>
        <taxon>Bacillati</taxon>
        <taxon>Bacillota</taxon>
        <taxon>Clostridia</taxon>
        <taxon>Eubacteriales</taxon>
        <taxon>Oscillospiraceae</taxon>
        <taxon>Faecalibacterium</taxon>
    </lineage>
</organism>
<comment type="caution">
    <text evidence="1">The sequence shown here is derived from an EMBL/GenBank/DDBJ whole genome shotgun (WGS) entry which is preliminary data.</text>
</comment>
<dbReference type="AlphaFoldDB" id="A0A3E2TER7"/>
<evidence type="ECO:0000313" key="1">
    <source>
        <dbReference type="EMBL" id="RGB73672.1"/>
    </source>
</evidence>
<proteinExistence type="predicted"/>
<reference evidence="1 2" key="1">
    <citation type="submission" date="2018-08" db="EMBL/GenBank/DDBJ databases">
        <title>A genome reference for cultivated species of the human gut microbiota.</title>
        <authorList>
            <person name="Zou Y."/>
            <person name="Xue W."/>
            <person name="Luo G."/>
        </authorList>
    </citation>
    <scope>NUCLEOTIDE SEQUENCE [LARGE SCALE GENOMIC DNA]</scope>
    <source>
        <strain evidence="1 2">AF36-11AT</strain>
    </source>
</reference>
<dbReference type="RefSeq" id="WP_117504358.1">
    <property type="nucleotide sequence ID" value="NZ_QVEQ01000001.1"/>
</dbReference>
<dbReference type="EMBL" id="QVEQ01000001">
    <property type="protein sequence ID" value="RGB73672.1"/>
    <property type="molecule type" value="Genomic_DNA"/>
</dbReference>
<gene>
    <name evidence="1" type="ORF">DWZ89_02480</name>
</gene>
<evidence type="ECO:0000313" key="2">
    <source>
        <dbReference type="Proteomes" id="UP000261140"/>
    </source>
</evidence>